<reference evidence="9 10" key="1">
    <citation type="journal article" date="2023" name="G3 (Bethesda)">
        <title>A chromosome-length genome assembly and annotation of blackberry (Rubus argutus, cv. 'Hillquist').</title>
        <authorList>
            <person name="Bruna T."/>
            <person name="Aryal R."/>
            <person name="Dudchenko O."/>
            <person name="Sargent D.J."/>
            <person name="Mead D."/>
            <person name="Buti M."/>
            <person name="Cavallini A."/>
            <person name="Hytonen T."/>
            <person name="Andres J."/>
            <person name="Pham M."/>
            <person name="Weisz D."/>
            <person name="Mascagni F."/>
            <person name="Usai G."/>
            <person name="Natali L."/>
            <person name="Bassil N."/>
            <person name="Fernandez G.E."/>
            <person name="Lomsadze A."/>
            <person name="Armour M."/>
            <person name="Olukolu B."/>
            <person name="Poorten T."/>
            <person name="Britton C."/>
            <person name="Davik J."/>
            <person name="Ashrafi H."/>
            <person name="Aiden E.L."/>
            <person name="Borodovsky M."/>
            <person name="Worthington M."/>
        </authorList>
    </citation>
    <scope>NUCLEOTIDE SEQUENCE [LARGE SCALE GENOMIC DNA]</scope>
    <source>
        <strain evidence="9">PI 553951</strain>
    </source>
</reference>
<keyword evidence="3" id="KW-0547">Nucleotide-binding</keyword>
<dbReference type="InterPro" id="IPR001650">
    <property type="entry name" value="Helicase_C-like"/>
</dbReference>
<evidence type="ECO:0000256" key="3">
    <source>
        <dbReference type="ARBA" id="ARBA00022741"/>
    </source>
</evidence>
<evidence type="ECO:0000313" key="9">
    <source>
        <dbReference type="EMBL" id="KAK9949466.1"/>
    </source>
</evidence>
<comment type="similarity">
    <text evidence="1">Belongs to the DEAD box helicase family. DEAH subfamily.</text>
</comment>
<dbReference type="PROSITE" id="PS51194">
    <property type="entry name" value="HELICASE_CTER"/>
    <property type="match status" value="1"/>
</dbReference>
<feature type="domain" description="Helicase C-terminal" evidence="8">
    <location>
        <begin position="48"/>
        <end position="217"/>
    </location>
</feature>
<dbReference type="FunFam" id="3.40.50.300:FF:001279">
    <property type="entry name" value="ATP-dependent RNA helicase DEAH12 chloroplastic"/>
    <property type="match status" value="1"/>
</dbReference>
<evidence type="ECO:0000313" key="10">
    <source>
        <dbReference type="Proteomes" id="UP001457282"/>
    </source>
</evidence>
<gene>
    <name evidence="9" type="ORF">M0R45_004985</name>
</gene>
<evidence type="ECO:0000256" key="1">
    <source>
        <dbReference type="ARBA" id="ARBA00008792"/>
    </source>
</evidence>
<dbReference type="AlphaFoldDB" id="A0AAW1YLG8"/>
<dbReference type="GO" id="GO:0003724">
    <property type="term" value="F:RNA helicase activity"/>
    <property type="evidence" value="ECO:0007669"/>
    <property type="project" value="UniProtKB-EC"/>
</dbReference>
<sequence>MSATADAEVLSKYFFNCEIFRVVGRNFPVDVRYVPSFAEGTSGNVASYVSDVMKVAREIHINEKEGTILAFLTSQMEVEWVCEKFITPGAIVLPLHGKLSFEEQFNVFQNYPAKRKIIFATNLAETSLTIPGVKYVIDSGMVKESKFEPGSGMNVLRVCRISQSSANQRSGRAGRTEPGICYRLYSESDFQAMLPCQEPEIRRVHLGVAVLRILALGVKNLKEFEFIDAPCSEAIDMAMRNLVQLGKLILGCYHHTLRREEPCSSGCNG</sequence>
<dbReference type="GO" id="GO:0016787">
    <property type="term" value="F:hydrolase activity"/>
    <property type="evidence" value="ECO:0007669"/>
    <property type="project" value="UniProtKB-KW"/>
</dbReference>
<dbReference type="Gene3D" id="3.40.50.300">
    <property type="entry name" value="P-loop containing nucleotide triphosphate hydrolases"/>
    <property type="match status" value="1"/>
</dbReference>
<dbReference type="EMBL" id="JBEDUW010000001">
    <property type="protein sequence ID" value="KAK9949466.1"/>
    <property type="molecule type" value="Genomic_DNA"/>
</dbReference>
<dbReference type="Gene3D" id="1.10.10.2130">
    <property type="entry name" value="DEAH helicase family, winged-helix domain"/>
    <property type="match status" value="1"/>
</dbReference>
<keyword evidence="5" id="KW-0347">Helicase</keyword>
<evidence type="ECO:0000256" key="5">
    <source>
        <dbReference type="ARBA" id="ARBA00022806"/>
    </source>
</evidence>
<dbReference type="Proteomes" id="UP001457282">
    <property type="component" value="Unassembled WGS sequence"/>
</dbReference>
<evidence type="ECO:0000256" key="2">
    <source>
        <dbReference type="ARBA" id="ARBA00012552"/>
    </source>
</evidence>
<dbReference type="PANTHER" id="PTHR18934:SF81">
    <property type="entry name" value="ATP-DEPENDENT RNA HELICASE DEAH11, CHLOROPLASTIC-RELATED"/>
    <property type="match status" value="1"/>
</dbReference>
<proteinExistence type="inferred from homology"/>
<dbReference type="SUPFAM" id="SSF52540">
    <property type="entry name" value="P-loop containing nucleoside triphosphate hydrolases"/>
    <property type="match status" value="1"/>
</dbReference>
<protein>
    <recommendedName>
        <fullName evidence="2">RNA helicase</fullName>
        <ecNumber evidence="2">3.6.4.13</ecNumber>
    </recommendedName>
</protein>
<keyword evidence="4" id="KW-0378">Hydrolase</keyword>
<evidence type="ECO:0000256" key="4">
    <source>
        <dbReference type="ARBA" id="ARBA00022801"/>
    </source>
</evidence>
<organism evidence="9 10">
    <name type="scientific">Rubus argutus</name>
    <name type="common">Southern blackberry</name>
    <dbReference type="NCBI Taxonomy" id="59490"/>
    <lineage>
        <taxon>Eukaryota</taxon>
        <taxon>Viridiplantae</taxon>
        <taxon>Streptophyta</taxon>
        <taxon>Embryophyta</taxon>
        <taxon>Tracheophyta</taxon>
        <taxon>Spermatophyta</taxon>
        <taxon>Magnoliopsida</taxon>
        <taxon>eudicotyledons</taxon>
        <taxon>Gunneridae</taxon>
        <taxon>Pentapetalae</taxon>
        <taxon>rosids</taxon>
        <taxon>fabids</taxon>
        <taxon>Rosales</taxon>
        <taxon>Rosaceae</taxon>
        <taxon>Rosoideae</taxon>
        <taxon>Rosoideae incertae sedis</taxon>
        <taxon>Rubus</taxon>
    </lineage>
</organism>
<evidence type="ECO:0000256" key="7">
    <source>
        <dbReference type="ARBA" id="ARBA00047984"/>
    </source>
</evidence>
<dbReference type="InterPro" id="IPR027417">
    <property type="entry name" value="P-loop_NTPase"/>
</dbReference>
<keyword evidence="10" id="KW-1185">Reference proteome</keyword>
<keyword evidence="6" id="KW-0067">ATP-binding</keyword>
<dbReference type="FunFam" id="1.10.10.2130:FF:000001">
    <property type="entry name" value="Pre-mRNA-splicing factor ATP-dependent RNA helicase"/>
    <property type="match status" value="1"/>
</dbReference>
<dbReference type="GO" id="GO:0003723">
    <property type="term" value="F:RNA binding"/>
    <property type="evidence" value="ECO:0007669"/>
    <property type="project" value="TreeGrafter"/>
</dbReference>
<accession>A0AAW1YLG8</accession>
<dbReference type="PANTHER" id="PTHR18934">
    <property type="entry name" value="ATP-DEPENDENT RNA HELICASE"/>
    <property type="match status" value="1"/>
</dbReference>
<evidence type="ECO:0000256" key="6">
    <source>
        <dbReference type="ARBA" id="ARBA00022840"/>
    </source>
</evidence>
<dbReference type="CDD" id="cd18791">
    <property type="entry name" value="SF2_C_RHA"/>
    <property type="match status" value="1"/>
</dbReference>
<dbReference type="GO" id="GO:0005524">
    <property type="term" value="F:ATP binding"/>
    <property type="evidence" value="ECO:0007669"/>
    <property type="project" value="UniProtKB-KW"/>
</dbReference>
<dbReference type="InterPro" id="IPR042035">
    <property type="entry name" value="DEAH_win-hel_dom"/>
</dbReference>
<dbReference type="SMART" id="SM00490">
    <property type="entry name" value="HELICc"/>
    <property type="match status" value="1"/>
</dbReference>
<comment type="caution">
    <text evidence="9">The sequence shown here is derived from an EMBL/GenBank/DDBJ whole genome shotgun (WGS) entry which is preliminary data.</text>
</comment>
<name>A0AAW1YLG8_RUBAR</name>
<comment type="catalytic activity">
    <reaction evidence="7">
        <text>ATP + H2O = ADP + phosphate + H(+)</text>
        <dbReference type="Rhea" id="RHEA:13065"/>
        <dbReference type="ChEBI" id="CHEBI:15377"/>
        <dbReference type="ChEBI" id="CHEBI:15378"/>
        <dbReference type="ChEBI" id="CHEBI:30616"/>
        <dbReference type="ChEBI" id="CHEBI:43474"/>
        <dbReference type="ChEBI" id="CHEBI:456216"/>
        <dbReference type="EC" id="3.6.4.13"/>
    </reaction>
</comment>
<evidence type="ECO:0000259" key="8">
    <source>
        <dbReference type="PROSITE" id="PS51194"/>
    </source>
</evidence>
<dbReference type="EC" id="3.6.4.13" evidence="2"/>
<dbReference type="Pfam" id="PF00271">
    <property type="entry name" value="Helicase_C"/>
    <property type="match status" value="1"/>
</dbReference>